<accession>A0A4R6DCX0</accession>
<dbReference type="GO" id="GO:0005524">
    <property type="term" value="F:ATP binding"/>
    <property type="evidence" value="ECO:0007669"/>
    <property type="project" value="UniProtKB-KW"/>
</dbReference>
<dbReference type="InterPro" id="IPR017911">
    <property type="entry name" value="MacB-like_ATP-bd"/>
</dbReference>
<dbReference type="GO" id="GO:0022857">
    <property type="term" value="F:transmembrane transporter activity"/>
    <property type="evidence" value="ECO:0007669"/>
    <property type="project" value="TreeGrafter"/>
</dbReference>
<evidence type="ECO:0000256" key="3">
    <source>
        <dbReference type="ARBA" id="ARBA00022840"/>
    </source>
</evidence>
<keyword evidence="3 5" id="KW-0067">ATP-binding</keyword>
<protein>
    <submittedName>
        <fullName evidence="5">Putative ABC transport system ATP-binding protein</fullName>
    </submittedName>
</protein>
<dbReference type="PROSITE" id="PS00211">
    <property type="entry name" value="ABC_TRANSPORTER_1"/>
    <property type="match status" value="1"/>
</dbReference>
<evidence type="ECO:0000256" key="1">
    <source>
        <dbReference type="ARBA" id="ARBA00022448"/>
    </source>
</evidence>
<dbReference type="InterPro" id="IPR017871">
    <property type="entry name" value="ABC_transporter-like_CS"/>
</dbReference>
<dbReference type="GO" id="GO:0016887">
    <property type="term" value="F:ATP hydrolysis activity"/>
    <property type="evidence" value="ECO:0007669"/>
    <property type="project" value="InterPro"/>
</dbReference>
<dbReference type="CDD" id="cd03255">
    <property type="entry name" value="ABC_MJ0796_LolCDE_FtsE"/>
    <property type="match status" value="1"/>
</dbReference>
<dbReference type="Gene3D" id="3.40.50.300">
    <property type="entry name" value="P-loop containing nucleotide triphosphate hydrolases"/>
    <property type="match status" value="1"/>
</dbReference>
<dbReference type="RefSeq" id="WP_133520768.1">
    <property type="nucleotide sequence ID" value="NZ_SNVW01000012.1"/>
</dbReference>
<comment type="caution">
    <text evidence="5">The sequence shown here is derived from an EMBL/GenBank/DDBJ whole genome shotgun (WGS) entry which is preliminary data.</text>
</comment>
<sequence length="234" mass="24587">MSEAVVDAILTAEGLTRHYGDGEARVVGCEDVSLAVRPGELLVVRGRSGAGKSTLLRLLGGLDRPTAGAVRIGDLDVAAATEGELVELHRDVVGFVHQEFGLLPTLTAAENVELPLRIARRDAGERVARVAQALASVGLDGHENQRPGQLSGGQQQRVAIARALVSPRSVLIADEPTGQLDSETGAQVMDLVVALTRERGVATVVATHDPLVIAMADHVVELRDGRVRAVGDED</sequence>
<dbReference type="InterPro" id="IPR003439">
    <property type="entry name" value="ABC_transporter-like_ATP-bd"/>
</dbReference>
<dbReference type="SUPFAM" id="SSF52540">
    <property type="entry name" value="P-loop containing nucleoside triphosphate hydrolases"/>
    <property type="match status" value="1"/>
</dbReference>
<dbReference type="OrthoDB" id="9802264at2"/>
<dbReference type="SMART" id="SM00382">
    <property type="entry name" value="AAA"/>
    <property type="match status" value="1"/>
</dbReference>
<dbReference type="Proteomes" id="UP000295764">
    <property type="component" value="Unassembled WGS sequence"/>
</dbReference>
<feature type="domain" description="ABC transporter" evidence="4">
    <location>
        <begin position="10"/>
        <end position="234"/>
    </location>
</feature>
<dbReference type="GO" id="GO:0005886">
    <property type="term" value="C:plasma membrane"/>
    <property type="evidence" value="ECO:0007669"/>
    <property type="project" value="TreeGrafter"/>
</dbReference>
<evidence type="ECO:0000259" key="4">
    <source>
        <dbReference type="PROSITE" id="PS50893"/>
    </source>
</evidence>
<dbReference type="InterPro" id="IPR015854">
    <property type="entry name" value="ABC_transpr_LolD-like"/>
</dbReference>
<dbReference type="InterPro" id="IPR027417">
    <property type="entry name" value="P-loop_NTPase"/>
</dbReference>
<keyword evidence="1" id="KW-0813">Transport</keyword>
<evidence type="ECO:0000313" key="6">
    <source>
        <dbReference type="Proteomes" id="UP000295764"/>
    </source>
</evidence>
<reference evidence="5 6" key="1">
    <citation type="submission" date="2019-03" db="EMBL/GenBank/DDBJ databases">
        <title>Genomic analyses of the natural microbiome of Caenorhabditis elegans.</title>
        <authorList>
            <person name="Samuel B."/>
        </authorList>
    </citation>
    <scope>NUCLEOTIDE SEQUENCE [LARGE SCALE GENOMIC DNA]</scope>
    <source>
        <strain evidence="5 6">JUb65</strain>
    </source>
</reference>
<dbReference type="InterPro" id="IPR003593">
    <property type="entry name" value="AAA+_ATPase"/>
</dbReference>
<dbReference type="AlphaFoldDB" id="A0A4R6DCX0"/>
<keyword evidence="2" id="KW-0547">Nucleotide-binding</keyword>
<proteinExistence type="predicted"/>
<gene>
    <name evidence="5" type="ORF">EDF64_11218</name>
</gene>
<dbReference type="Pfam" id="PF00005">
    <property type="entry name" value="ABC_tran"/>
    <property type="match status" value="1"/>
</dbReference>
<dbReference type="PANTHER" id="PTHR24220">
    <property type="entry name" value="IMPORT ATP-BINDING PROTEIN"/>
    <property type="match status" value="1"/>
</dbReference>
<evidence type="ECO:0000256" key="2">
    <source>
        <dbReference type="ARBA" id="ARBA00022741"/>
    </source>
</evidence>
<dbReference type="EMBL" id="SNVW01000012">
    <property type="protein sequence ID" value="TDN42375.1"/>
    <property type="molecule type" value="Genomic_DNA"/>
</dbReference>
<dbReference type="PANTHER" id="PTHR24220:SF685">
    <property type="entry name" value="ABC TRANSPORTER RELATED"/>
    <property type="match status" value="1"/>
</dbReference>
<organism evidence="5 6">
    <name type="scientific">Curtobacterium flaccumfaciens</name>
    <dbReference type="NCBI Taxonomy" id="2035"/>
    <lineage>
        <taxon>Bacteria</taxon>
        <taxon>Bacillati</taxon>
        <taxon>Actinomycetota</taxon>
        <taxon>Actinomycetes</taxon>
        <taxon>Micrococcales</taxon>
        <taxon>Microbacteriaceae</taxon>
        <taxon>Curtobacterium</taxon>
    </lineage>
</organism>
<name>A0A4R6DCX0_9MICO</name>
<evidence type="ECO:0000313" key="5">
    <source>
        <dbReference type="EMBL" id="TDN42375.1"/>
    </source>
</evidence>
<dbReference type="PROSITE" id="PS50893">
    <property type="entry name" value="ABC_TRANSPORTER_2"/>
    <property type="match status" value="1"/>
</dbReference>